<keyword evidence="3" id="KW-1003">Cell membrane</keyword>
<keyword evidence="4 7" id="KW-0812">Transmembrane</keyword>
<dbReference type="PANTHER" id="PTHR30566">
    <property type="entry name" value="YNAI-RELATED MECHANOSENSITIVE ION CHANNEL"/>
    <property type="match status" value="1"/>
</dbReference>
<feature type="transmembrane region" description="Helical" evidence="7">
    <location>
        <begin position="163"/>
        <end position="185"/>
    </location>
</feature>
<keyword evidence="5 7" id="KW-1133">Transmembrane helix</keyword>
<dbReference type="PANTHER" id="PTHR30566:SF25">
    <property type="entry name" value="INNER MEMBRANE PROTEIN"/>
    <property type="match status" value="1"/>
</dbReference>
<dbReference type="SUPFAM" id="SSF82861">
    <property type="entry name" value="Mechanosensitive channel protein MscS (YggB), transmembrane region"/>
    <property type="match status" value="1"/>
</dbReference>
<dbReference type="InterPro" id="IPR006685">
    <property type="entry name" value="MscS_channel_2nd"/>
</dbReference>
<feature type="domain" description="Mechanosensitive ion channel MscS C-terminal" evidence="9">
    <location>
        <begin position="257"/>
        <end position="341"/>
    </location>
</feature>
<evidence type="ECO:0000256" key="5">
    <source>
        <dbReference type="ARBA" id="ARBA00022989"/>
    </source>
</evidence>
<dbReference type="RefSeq" id="WP_324669890.1">
    <property type="nucleotide sequence ID" value="NZ_CP141614.1"/>
</dbReference>
<dbReference type="Gene3D" id="2.30.30.60">
    <property type="match status" value="1"/>
</dbReference>
<comment type="subcellular location">
    <subcellularLocation>
        <location evidence="1">Cell membrane</location>
        <topology evidence="1">Multi-pass membrane protein</topology>
    </subcellularLocation>
</comment>
<evidence type="ECO:0000256" key="2">
    <source>
        <dbReference type="ARBA" id="ARBA00008017"/>
    </source>
</evidence>
<feature type="domain" description="Mechanosensitive ion channel transmembrane helices 2/3" evidence="10">
    <location>
        <begin position="144"/>
        <end position="182"/>
    </location>
</feature>
<accession>A0ABZ1BTN6</accession>
<evidence type="ECO:0000259" key="8">
    <source>
        <dbReference type="Pfam" id="PF00924"/>
    </source>
</evidence>
<evidence type="ECO:0000259" key="9">
    <source>
        <dbReference type="Pfam" id="PF21082"/>
    </source>
</evidence>
<evidence type="ECO:0000313" key="12">
    <source>
        <dbReference type="Proteomes" id="UP001333102"/>
    </source>
</evidence>
<organism evidence="11 12">
    <name type="scientific">Geochorda subterranea</name>
    <dbReference type="NCBI Taxonomy" id="3109564"/>
    <lineage>
        <taxon>Bacteria</taxon>
        <taxon>Bacillati</taxon>
        <taxon>Bacillota</taxon>
        <taxon>Limnochordia</taxon>
        <taxon>Limnochordales</taxon>
        <taxon>Geochordaceae</taxon>
        <taxon>Geochorda</taxon>
    </lineage>
</organism>
<dbReference type="Pfam" id="PF00924">
    <property type="entry name" value="MS_channel_2nd"/>
    <property type="match status" value="1"/>
</dbReference>
<dbReference type="SUPFAM" id="SSF82689">
    <property type="entry name" value="Mechanosensitive channel protein MscS (YggB), C-terminal domain"/>
    <property type="match status" value="1"/>
</dbReference>
<evidence type="ECO:0000256" key="4">
    <source>
        <dbReference type="ARBA" id="ARBA00022692"/>
    </source>
</evidence>
<dbReference type="InterPro" id="IPR049142">
    <property type="entry name" value="MS_channel_1st"/>
</dbReference>
<feature type="transmembrane region" description="Helical" evidence="7">
    <location>
        <begin position="135"/>
        <end position="157"/>
    </location>
</feature>
<dbReference type="Pfam" id="PF21082">
    <property type="entry name" value="MS_channel_3rd"/>
    <property type="match status" value="1"/>
</dbReference>
<feature type="domain" description="Mechanosensitive ion channel MscS" evidence="8">
    <location>
        <begin position="183"/>
        <end position="250"/>
    </location>
</feature>
<comment type="similarity">
    <text evidence="2">Belongs to the MscS (TC 1.A.23) family.</text>
</comment>
<protein>
    <submittedName>
        <fullName evidence="11">Mechanosensitive ion channel family protein</fullName>
    </submittedName>
</protein>
<evidence type="ECO:0000313" key="11">
    <source>
        <dbReference type="EMBL" id="WRP15487.1"/>
    </source>
</evidence>
<dbReference type="Gene3D" id="3.30.70.100">
    <property type="match status" value="1"/>
</dbReference>
<dbReference type="InterPro" id="IPR010920">
    <property type="entry name" value="LSM_dom_sf"/>
</dbReference>
<evidence type="ECO:0000259" key="10">
    <source>
        <dbReference type="Pfam" id="PF21088"/>
    </source>
</evidence>
<gene>
    <name evidence="11" type="ORF">VLY81_04805</name>
</gene>
<dbReference type="Proteomes" id="UP001333102">
    <property type="component" value="Chromosome"/>
</dbReference>
<dbReference type="Gene3D" id="1.10.287.1260">
    <property type="match status" value="1"/>
</dbReference>
<sequence length="357" mass="39042">MALPNVLQSLLTHNTLWRWVLAAVIFVAVYAGLDLAKRIGQRRLAAQAEATHSAGMRLAADLLGRRSNRLVFAVLALYAASLALEVPGSLAQALRGAAVVALFLQGALLGNGLIQHGVSRAFATQGQLDPEAASVVSLVALAARLVLWTLVLLVVLRNVGIDITALVAGLGVAGIAVALAVQNVLGDLFAALSIILDKPFVVGDFIVVGDYLGTVERIGLKTIRIRSLWGEQLVFSNADLLNSRIRNYKRMEQRRIAFTVAVSYETPYEKLAAIPAMLREIVESQQSVRFDRAHFARYADHGLVFEIVYYVLSPDYTLYMDIQQRINLEIHRRFQAEGIRFALPVRTVYLAGERAAS</sequence>
<feature type="transmembrane region" description="Helical" evidence="7">
    <location>
        <begin position="16"/>
        <end position="33"/>
    </location>
</feature>
<name>A0ABZ1BTN6_9FIRM</name>
<dbReference type="InterPro" id="IPR023408">
    <property type="entry name" value="MscS_beta-dom_sf"/>
</dbReference>
<keyword evidence="12" id="KW-1185">Reference proteome</keyword>
<reference evidence="12" key="1">
    <citation type="submission" date="2023-12" db="EMBL/GenBank/DDBJ databases">
        <title>Novel isolates from deep terrestrial aquifers shed light on the physiology and ecology of the class Limnochordia.</title>
        <authorList>
            <person name="Karnachuk O.V."/>
            <person name="Lukina A.P."/>
            <person name="Avakyan M.R."/>
            <person name="Kadnikov V."/>
            <person name="Begmatov S."/>
            <person name="Beletsky A.V."/>
            <person name="Mardanov A.V."/>
            <person name="Ravin N.V."/>
        </authorList>
    </citation>
    <scope>NUCLEOTIDE SEQUENCE [LARGE SCALE GENOMIC DNA]</scope>
    <source>
        <strain evidence="12">LN</strain>
    </source>
</reference>
<feature type="transmembrane region" description="Helical" evidence="7">
    <location>
        <begin position="96"/>
        <end position="114"/>
    </location>
</feature>
<evidence type="ECO:0000256" key="1">
    <source>
        <dbReference type="ARBA" id="ARBA00004651"/>
    </source>
</evidence>
<dbReference type="InterPro" id="IPR011014">
    <property type="entry name" value="MscS_channel_TM-2"/>
</dbReference>
<dbReference type="InterPro" id="IPR049278">
    <property type="entry name" value="MS_channel_C"/>
</dbReference>
<evidence type="ECO:0000256" key="6">
    <source>
        <dbReference type="ARBA" id="ARBA00023136"/>
    </source>
</evidence>
<proteinExistence type="inferred from homology"/>
<dbReference type="SUPFAM" id="SSF50182">
    <property type="entry name" value="Sm-like ribonucleoproteins"/>
    <property type="match status" value="1"/>
</dbReference>
<evidence type="ECO:0000256" key="7">
    <source>
        <dbReference type="SAM" id="Phobius"/>
    </source>
</evidence>
<dbReference type="InterPro" id="IPR011066">
    <property type="entry name" value="MscS_channel_C_sf"/>
</dbReference>
<dbReference type="EMBL" id="CP141614">
    <property type="protein sequence ID" value="WRP15487.1"/>
    <property type="molecule type" value="Genomic_DNA"/>
</dbReference>
<keyword evidence="6 7" id="KW-0472">Membrane</keyword>
<evidence type="ECO:0000256" key="3">
    <source>
        <dbReference type="ARBA" id="ARBA00022475"/>
    </source>
</evidence>
<dbReference type="Pfam" id="PF21088">
    <property type="entry name" value="MS_channel_1st"/>
    <property type="match status" value="1"/>
</dbReference>